<reference evidence="1 2" key="1">
    <citation type="journal article" date="2019" name="Int. J. Syst. Evol. Microbiol.">
        <title>The Global Catalogue of Microorganisms (GCM) 10K type strain sequencing project: providing services to taxonomists for standard genome sequencing and annotation.</title>
        <authorList>
            <consortium name="The Broad Institute Genomics Platform"/>
            <consortium name="The Broad Institute Genome Sequencing Center for Infectious Disease"/>
            <person name="Wu L."/>
            <person name="Ma J."/>
        </authorList>
    </citation>
    <scope>NUCLEOTIDE SEQUENCE [LARGE SCALE GENOMIC DNA]</scope>
    <source>
        <strain evidence="1 2">JCM 13250</strain>
    </source>
</reference>
<sequence>MRPAHMPALPDRADLVTMLAGFGDRRPEAVTEELDSLELAWLVHQVEQRYAVRLDLDDEALLRMVTITDALTVFRDALAQDEPRHA</sequence>
<gene>
    <name evidence="1" type="ORF">GCM10009682_52760</name>
</gene>
<evidence type="ECO:0000313" key="1">
    <source>
        <dbReference type="EMBL" id="GAA1826628.1"/>
    </source>
</evidence>
<dbReference type="Proteomes" id="UP001500218">
    <property type="component" value="Unassembled WGS sequence"/>
</dbReference>
<organism evidence="1 2">
    <name type="scientific">Luedemannella flava</name>
    <dbReference type="NCBI Taxonomy" id="349316"/>
    <lineage>
        <taxon>Bacteria</taxon>
        <taxon>Bacillati</taxon>
        <taxon>Actinomycetota</taxon>
        <taxon>Actinomycetes</taxon>
        <taxon>Micromonosporales</taxon>
        <taxon>Micromonosporaceae</taxon>
        <taxon>Luedemannella</taxon>
    </lineage>
</organism>
<comment type="caution">
    <text evidence="1">The sequence shown here is derived from an EMBL/GenBank/DDBJ whole genome shotgun (WGS) entry which is preliminary data.</text>
</comment>
<proteinExistence type="predicted"/>
<protein>
    <recommendedName>
        <fullName evidence="3">Acyl carrier protein</fullName>
    </recommendedName>
</protein>
<dbReference type="EMBL" id="BAAALT010000230">
    <property type="protein sequence ID" value="GAA1826628.1"/>
    <property type="molecule type" value="Genomic_DNA"/>
</dbReference>
<name>A0ABN2MJN2_9ACTN</name>
<keyword evidence="2" id="KW-1185">Reference proteome</keyword>
<evidence type="ECO:0000313" key="2">
    <source>
        <dbReference type="Proteomes" id="UP001500218"/>
    </source>
</evidence>
<accession>A0ABN2MJN2</accession>
<evidence type="ECO:0008006" key="3">
    <source>
        <dbReference type="Google" id="ProtNLM"/>
    </source>
</evidence>